<evidence type="ECO:0000313" key="3">
    <source>
        <dbReference type="EMBL" id="EON99721.1"/>
    </source>
</evidence>
<dbReference type="KEGG" id="tmn:UCRPA7_4778"/>
<dbReference type="GO" id="GO:0003824">
    <property type="term" value="F:catalytic activity"/>
    <property type="evidence" value="ECO:0007669"/>
    <property type="project" value="InterPro"/>
</dbReference>
<dbReference type="SUPFAM" id="SSF53927">
    <property type="entry name" value="Cytidine deaminase-like"/>
    <property type="match status" value="1"/>
</dbReference>
<dbReference type="GO" id="GO:0006139">
    <property type="term" value="P:nucleobase-containing compound metabolic process"/>
    <property type="evidence" value="ECO:0007669"/>
    <property type="project" value="UniProtKB-ARBA"/>
</dbReference>
<evidence type="ECO:0000313" key="4">
    <source>
        <dbReference type="Proteomes" id="UP000014074"/>
    </source>
</evidence>
<evidence type="ECO:0000259" key="2">
    <source>
        <dbReference type="Pfam" id="PF00383"/>
    </source>
</evidence>
<dbReference type="EMBL" id="KB933133">
    <property type="protein sequence ID" value="EON99721.1"/>
    <property type="molecule type" value="Genomic_DNA"/>
</dbReference>
<dbReference type="HOGENOM" id="CLU_1511640_0_0_1"/>
<dbReference type="GeneID" id="19325263"/>
<proteinExistence type="predicted"/>
<dbReference type="AlphaFoldDB" id="R8BK83"/>
<feature type="domain" description="CMP/dCMP-type deaminase" evidence="2">
    <location>
        <begin position="4"/>
        <end position="117"/>
    </location>
</feature>
<feature type="region of interest" description="Disordered" evidence="1">
    <location>
        <begin position="56"/>
        <end position="78"/>
    </location>
</feature>
<dbReference type="Proteomes" id="UP000014074">
    <property type="component" value="Unassembled WGS sequence"/>
</dbReference>
<dbReference type="OrthoDB" id="9972196at2759"/>
<keyword evidence="4" id="KW-1185">Reference proteome</keyword>
<dbReference type="Gene3D" id="3.40.140.10">
    <property type="entry name" value="Cytidine Deaminase, domain 2"/>
    <property type="match status" value="1"/>
</dbReference>
<gene>
    <name evidence="3" type="ORF">UCRPA7_4778</name>
</gene>
<dbReference type="InterPro" id="IPR016193">
    <property type="entry name" value="Cytidine_deaminase-like"/>
</dbReference>
<dbReference type="eggNOG" id="ENOG502SDQ5">
    <property type="taxonomic scope" value="Eukaryota"/>
</dbReference>
<sequence>MKSDYYLNLCLEQAALSPLHFRHGCVVVKGGKVIGQGFNDYRPGYDGGALKTGRLSSRASPLASDAHSRTKNPPGAKRDFTAFETVGGTTRGAGPHGTVGLSMHSEMMAIHSALASSSTLAASTVSYIKPSLKLPGDYKHKLRDAVRSYTERVCLEAVGQHVQQASTKLAENYITVTY</sequence>
<organism evidence="3 4">
    <name type="scientific">Phaeoacremonium minimum (strain UCR-PA7)</name>
    <name type="common">Esca disease fungus</name>
    <name type="synonym">Togninia minima</name>
    <dbReference type="NCBI Taxonomy" id="1286976"/>
    <lineage>
        <taxon>Eukaryota</taxon>
        <taxon>Fungi</taxon>
        <taxon>Dikarya</taxon>
        <taxon>Ascomycota</taxon>
        <taxon>Pezizomycotina</taxon>
        <taxon>Sordariomycetes</taxon>
        <taxon>Sordariomycetidae</taxon>
        <taxon>Togniniales</taxon>
        <taxon>Togniniaceae</taxon>
        <taxon>Phaeoacremonium</taxon>
    </lineage>
</organism>
<accession>R8BK83</accession>
<protein>
    <recommendedName>
        <fullName evidence="2">CMP/dCMP-type deaminase domain-containing protein</fullName>
    </recommendedName>
</protein>
<evidence type="ECO:0000256" key="1">
    <source>
        <dbReference type="SAM" id="MobiDB-lite"/>
    </source>
</evidence>
<name>R8BK83_PHAM7</name>
<dbReference type="Pfam" id="PF00383">
    <property type="entry name" value="dCMP_cyt_deam_1"/>
    <property type="match status" value="1"/>
</dbReference>
<dbReference type="InterPro" id="IPR002125">
    <property type="entry name" value="CMP_dCMP_dom"/>
</dbReference>
<dbReference type="RefSeq" id="XP_007915520.1">
    <property type="nucleotide sequence ID" value="XM_007917329.1"/>
</dbReference>
<reference evidence="4" key="1">
    <citation type="journal article" date="2013" name="Genome Announc.">
        <title>Draft genome sequence of the ascomycete Phaeoacremonium aleophilum strain UCR-PA7, a causal agent of the esca disease complex in grapevines.</title>
        <authorList>
            <person name="Blanco-Ulate B."/>
            <person name="Rolshausen P."/>
            <person name="Cantu D."/>
        </authorList>
    </citation>
    <scope>NUCLEOTIDE SEQUENCE [LARGE SCALE GENOMIC DNA]</scope>
    <source>
        <strain evidence="4">UCR-PA7</strain>
    </source>
</reference>